<evidence type="ECO:0000313" key="2">
    <source>
        <dbReference type="Proteomes" id="UP001597283"/>
    </source>
</evidence>
<dbReference type="EMBL" id="JBHUFC010000002">
    <property type="protein sequence ID" value="MFD1787027.1"/>
    <property type="molecule type" value="Genomic_DNA"/>
</dbReference>
<organism evidence="1 2">
    <name type="scientific">Sphingomonas floccifaciens</name>
    <dbReference type="NCBI Taxonomy" id="1844115"/>
    <lineage>
        <taxon>Bacteria</taxon>
        <taxon>Pseudomonadati</taxon>
        <taxon>Pseudomonadota</taxon>
        <taxon>Alphaproteobacteria</taxon>
        <taxon>Sphingomonadales</taxon>
        <taxon>Sphingomonadaceae</taxon>
        <taxon>Sphingomonas</taxon>
    </lineage>
</organism>
<protein>
    <submittedName>
        <fullName evidence="1">Uncharacterized protein</fullName>
    </submittedName>
</protein>
<name>A0ABW4NAL9_9SPHN</name>
<proteinExistence type="predicted"/>
<keyword evidence="2" id="KW-1185">Reference proteome</keyword>
<evidence type="ECO:0000313" key="1">
    <source>
        <dbReference type="EMBL" id="MFD1787027.1"/>
    </source>
</evidence>
<gene>
    <name evidence="1" type="ORF">ACFSC3_05525</name>
</gene>
<comment type="caution">
    <text evidence="1">The sequence shown here is derived from an EMBL/GenBank/DDBJ whole genome shotgun (WGS) entry which is preliminary data.</text>
</comment>
<dbReference type="Proteomes" id="UP001597283">
    <property type="component" value="Unassembled WGS sequence"/>
</dbReference>
<reference evidence="2" key="1">
    <citation type="journal article" date="2019" name="Int. J. Syst. Evol. Microbiol.">
        <title>The Global Catalogue of Microorganisms (GCM) 10K type strain sequencing project: providing services to taxonomists for standard genome sequencing and annotation.</title>
        <authorList>
            <consortium name="The Broad Institute Genomics Platform"/>
            <consortium name="The Broad Institute Genome Sequencing Center for Infectious Disease"/>
            <person name="Wu L."/>
            <person name="Ma J."/>
        </authorList>
    </citation>
    <scope>NUCLEOTIDE SEQUENCE [LARGE SCALE GENOMIC DNA]</scope>
    <source>
        <strain evidence="2">Q85</strain>
    </source>
</reference>
<dbReference type="RefSeq" id="WP_380939399.1">
    <property type="nucleotide sequence ID" value="NZ_JBHUFC010000002.1"/>
</dbReference>
<accession>A0ABW4NAL9</accession>
<sequence length="69" mass="7361">MAHSPKGQILLLAALVLLCRLTLAWSPLSLLPGWQVSVELASLDTTIGTVRIRTAVSEIGQVRLTGPAR</sequence>